<protein>
    <submittedName>
        <fullName evidence="1">Uncharacterized protein</fullName>
    </submittedName>
</protein>
<dbReference type="AlphaFoldDB" id="A0A9J6DM37"/>
<proteinExistence type="predicted"/>
<reference evidence="1" key="2">
    <citation type="submission" date="2021-09" db="EMBL/GenBank/DDBJ databases">
        <authorList>
            <person name="Jia N."/>
            <person name="Wang J."/>
            <person name="Shi W."/>
            <person name="Du L."/>
            <person name="Sun Y."/>
            <person name="Zhan W."/>
            <person name="Jiang J."/>
            <person name="Wang Q."/>
            <person name="Zhang B."/>
            <person name="Ji P."/>
            <person name="Sakyi L.B."/>
            <person name="Cui X."/>
            <person name="Yuan T."/>
            <person name="Jiang B."/>
            <person name="Yang W."/>
            <person name="Lam T.T.-Y."/>
            <person name="Chang Q."/>
            <person name="Ding S."/>
            <person name="Wang X."/>
            <person name="Zhu J."/>
            <person name="Ruan X."/>
            <person name="Zhao L."/>
            <person name="Wei J."/>
            <person name="Que T."/>
            <person name="Du C."/>
            <person name="Cheng J."/>
            <person name="Dai P."/>
            <person name="Han X."/>
            <person name="Huang E."/>
            <person name="Gao Y."/>
            <person name="Liu J."/>
            <person name="Shao H."/>
            <person name="Ye R."/>
            <person name="Li L."/>
            <person name="Wei W."/>
            <person name="Wang X."/>
            <person name="Wang C."/>
            <person name="Huo Q."/>
            <person name="Li W."/>
            <person name="Guo W."/>
            <person name="Chen H."/>
            <person name="Chen S."/>
            <person name="Zhou L."/>
            <person name="Zhou L."/>
            <person name="Ni X."/>
            <person name="Tian J."/>
            <person name="Zhou Y."/>
            <person name="Sheng Y."/>
            <person name="Liu T."/>
            <person name="Pan Y."/>
            <person name="Xia L."/>
            <person name="Li J."/>
            <person name="Zhao F."/>
            <person name="Cao W."/>
        </authorList>
    </citation>
    <scope>NUCLEOTIDE SEQUENCE</scope>
    <source>
        <strain evidence="1">Rmic-2018</strain>
        <tissue evidence="1">Larvae</tissue>
    </source>
</reference>
<gene>
    <name evidence="1" type="ORF">HPB51_009594</name>
</gene>
<dbReference type="EMBL" id="JABSTU010000008">
    <property type="protein sequence ID" value="KAH8022990.1"/>
    <property type="molecule type" value="Genomic_DNA"/>
</dbReference>
<comment type="caution">
    <text evidence="1">The sequence shown here is derived from an EMBL/GenBank/DDBJ whole genome shotgun (WGS) entry which is preliminary data.</text>
</comment>
<name>A0A9J6DM37_RHIMP</name>
<evidence type="ECO:0000313" key="2">
    <source>
        <dbReference type="Proteomes" id="UP000821866"/>
    </source>
</evidence>
<sequence length="201" mass="21427">MIMRDAVVEDSGNFDHLGFFNVHPNLSTRAYNISASIGNAAAAAGIRTHDLQPRAGFGLVLPLPACHSVKCTLGGGGAYDDGPAARLRPSAARSGVVAEPLLPCAGLKRRGVKRGGESHRLPLYFSNPGQPTAPTRGEPATYRQRIPHQRLAHPSSSPLVCTLLRQLHYVTSLMHLVPSSTCLAVCFRGTKVTVRADPSFL</sequence>
<organism evidence="1 2">
    <name type="scientific">Rhipicephalus microplus</name>
    <name type="common">Cattle tick</name>
    <name type="synonym">Boophilus microplus</name>
    <dbReference type="NCBI Taxonomy" id="6941"/>
    <lineage>
        <taxon>Eukaryota</taxon>
        <taxon>Metazoa</taxon>
        <taxon>Ecdysozoa</taxon>
        <taxon>Arthropoda</taxon>
        <taxon>Chelicerata</taxon>
        <taxon>Arachnida</taxon>
        <taxon>Acari</taxon>
        <taxon>Parasitiformes</taxon>
        <taxon>Ixodida</taxon>
        <taxon>Ixodoidea</taxon>
        <taxon>Ixodidae</taxon>
        <taxon>Rhipicephalinae</taxon>
        <taxon>Rhipicephalus</taxon>
        <taxon>Boophilus</taxon>
    </lineage>
</organism>
<evidence type="ECO:0000313" key="1">
    <source>
        <dbReference type="EMBL" id="KAH8022990.1"/>
    </source>
</evidence>
<dbReference type="Proteomes" id="UP000821866">
    <property type="component" value="Chromosome 6"/>
</dbReference>
<accession>A0A9J6DM37</accession>
<keyword evidence="2" id="KW-1185">Reference proteome</keyword>
<reference evidence="1" key="1">
    <citation type="journal article" date="2020" name="Cell">
        <title>Large-Scale Comparative Analyses of Tick Genomes Elucidate Their Genetic Diversity and Vector Capacities.</title>
        <authorList>
            <consortium name="Tick Genome and Microbiome Consortium (TIGMIC)"/>
            <person name="Jia N."/>
            <person name="Wang J."/>
            <person name="Shi W."/>
            <person name="Du L."/>
            <person name="Sun Y."/>
            <person name="Zhan W."/>
            <person name="Jiang J.F."/>
            <person name="Wang Q."/>
            <person name="Zhang B."/>
            <person name="Ji P."/>
            <person name="Bell-Sakyi L."/>
            <person name="Cui X.M."/>
            <person name="Yuan T.T."/>
            <person name="Jiang B.G."/>
            <person name="Yang W.F."/>
            <person name="Lam T.T."/>
            <person name="Chang Q.C."/>
            <person name="Ding S.J."/>
            <person name="Wang X.J."/>
            <person name="Zhu J.G."/>
            <person name="Ruan X.D."/>
            <person name="Zhao L."/>
            <person name="Wei J.T."/>
            <person name="Ye R.Z."/>
            <person name="Que T.C."/>
            <person name="Du C.H."/>
            <person name="Zhou Y.H."/>
            <person name="Cheng J.X."/>
            <person name="Dai P.F."/>
            <person name="Guo W.B."/>
            <person name="Han X.H."/>
            <person name="Huang E.J."/>
            <person name="Li L.F."/>
            <person name="Wei W."/>
            <person name="Gao Y.C."/>
            <person name="Liu J.Z."/>
            <person name="Shao H.Z."/>
            <person name="Wang X."/>
            <person name="Wang C.C."/>
            <person name="Yang T.C."/>
            <person name="Huo Q.B."/>
            <person name="Li W."/>
            <person name="Chen H.Y."/>
            <person name="Chen S.E."/>
            <person name="Zhou L.G."/>
            <person name="Ni X.B."/>
            <person name="Tian J.H."/>
            <person name="Sheng Y."/>
            <person name="Liu T."/>
            <person name="Pan Y.S."/>
            <person name="Xia L.Y."/>
            <person name="Li J."/>
            <person name="Zhao F."/>
            <person name="Cao W.C."/>
        </authorList>
    </citation>
    <scope>NUCLEOTIDE SEQUENCE</scope>
    <source>
        <strain evidence="1">Rmic-2018</strain>
    </source>
</reference>